<protein>
    <submittedName>
        <fullName evidence="3">Uncharacterized protein</fullName>
    </submittedName>
</protein>
<keyword evidence="4" id="KW-1185">Reference proteome</keyword>
<keyword evidence="1" id="KW-0175">Coiled coil</keyword>
<feature type="compositionally biased region" description="Basic and acidic residues" evidence="2">
    <location>
        <begin position="307"/>
        <end position="342"/>
    </location>
</feature>
<evidence type="ECO:0000313" key="4">
    <source>
        <dbReference type="Proteomes" id="UP000572817"/>
    </source>
</evidence>
<sequence>MPPKRSFSDDYGPPSDHNPSIFPPKRRKTIPANEWRRPLAPQEWWTVPEAEWDRMQPAMKMNWTHVGRIMETEEGEPAPAPCEQCVQAGVARQCWVYSREAMRRYGFKTHVCAKCRATANVCSLNPFFRNSVGLRNNNHPPPQSPSPWLGHGGHRYTSPAPDKRYRSPTPPSERQHRAYPPSPAQRHRFPSPSERERFPPIHPDRLPPEGHRSATPPHRRLPPHMPPPDRPALSLDSLASRLEVLEEQMDHMRKESSRLTDENGFLRWRLAELEAPDDEETKPPPPLTTEQSAVESLVMEESIASSLREKEQEQEQEQRDKVVEEVQEAERQRRLEEEEREQRWAAEFETLRDENAALTRRVLELEKGHEITQQIFRDMYYALDG</sequence>
<gene>
    <name evidence="3" type="ORF">GTA08_BOTSDO00956</name>
</gene>
<evidence type="ECO:0000256" key="1">
    <source>
        <dbReference type="SAM" id="Coils"/>
    </source>
</evidence>
<feature type="coiled-coil region" evidence="1">
    <location>
        <begin position="235"/>
        <end position="262"/>
    </location>
</feature>
<feature type="compositionally biased region" description="Basic and acidic residues" evidence="2">
    <location>
        <begin position="193"/>
        <end position="212"/>
    </location>
</feature>
<reference evidence="3" key="1">
    <citation type="submission" date="2020-04" db="EMBL/GenBank/DDBJ databases">
        <title>Genome Assembly and Annotation of Botryosphaeria dothidea sdau 11-99, a Latent Pathogen of Apple Fruit Ring Rot in China.</title>
        <authorList>
            <person name="Yu C."/>
            <person name="Diao Y."/>
            <person name="Lu Q."/>
            <person name="Zhao J."/>
            <person name="Cui S."/>
            <person name="Peng C."/>
            <person name="He B."/>
            <person name="Liu H."/>
        </authorList>
    </citation>
    <scope>NUCLEOTIDE SEQUENCE [LARGE SCALE GENOMIC DNA]</scope>
    <source>
        <strain evidence="3">Sdau11-99</strain>
    </source>
</reference>
<evidence type="ECO:0000313" key="3">
    <source>
        <dbReference type="EMBL" id="KAF4313734.1"/>
    </source>
</evidence>
<feature type="region of interest" description="Disordered" evidence="2">
    <location>
        <begin position="134"/>
        <end position="234"/>
    </location>
</feature>
<dbReference type="EMBL" id="WWBZ02000001">
    <property type="protein sequence ID" value="KAF4313734.1"/>
    <property type="molecule type" value="Genomic_DNA"/>
</dbReference>
<name>A0A8H4N740_9PEZI</name>
<feature type="region of interest" description="Disordered" evidence="2">
    <location>
        <begin position="302"/>
        <end position="342"/>
    </location>
</feature>
<proteinExistence type="predicted"/>
<accession>A0A8H4N740</accession>
<comment type="caution">
    <text evidence="3">The sequence shown here is derived from an EMBL/GenBank/DDBJ whole genome shotgun (WGS) entry which is preliminary data.</text>
</comment>
<organism evidence="3 4">
    <name type="scientific">Botryosphaeria dothidea</name>
    <dbReference type="NCBI Taxonomy" id="55169"/>
    <lineage>
        <taxon>Eukaryota</taxon>
        <taxon>Fungi</taxon>
        <taxon>Dikarya</taxon>
        <taxon>Ascomycota</taxon>
        <taxon>Pezizomycotina</taxon>
        <taxon>Dothideomycetes</taxon>
        <taxon>Dothideomycetes incertae sedis</taxon>
        <taxon>Botryosphaeriales</taxon>
        <taxon>Botryosphaeriaceae</taxon>
        <taxon>Botryosphaeria</taxon>
    </lineage>
</organism>
<feature type="region of interest" description="Disordered" evidence="2">
    <location>
        <begin position="1"/>
        <end position="33"/>
    </location>
</feature>
<dbReference type="OrthoDB" id="3944489at2759"/>
<dbReference type="AlphaFoldDB" id="A0A8H4N740"/>
<dbReference type="Proteomes" id="UP000572817">
    <property type="component" value="Unassembled WGS sequence"/>
</dbReference>
<evidence type="ECO:0000256" key="2">
    <source>
        <dbReference type="SAM" id="MobiDB-lite"/>
    </source>
</evidence>